<dbReference type="EMBL" id="RCUX01000010">
    <property type="protein sequence ID" value="RLP74551.1"/>
    <property type="molecule type" value="Genomic_DNA"/>
</dbReference>
<proteinExistence type="predicted"/>
<reference evidence="13 14" key="1">
    <citation type="submission" date="2018-10" db="EMBL/GenBank/DDBJ databases">
        <authorList>
            <person name="Li J."/>
        </authorList>
    </citation>
    <scope>NUCLEOTIDE SEQUENCE [LARGE SCALE GENOMIC DNA]</scope>
    <source>
        <strain evidence="13 14">IF 016277</strain>
    </source>
</reference>
<evidence type="ECO:0000256" key="11">
    <source>
        <dbReference type="SAM" id="MobiDB-lite"/>
    </source>
</evidence>
<gene>
    <name evidence="13" type="ORF">D9V32_12745</name>
</gene>
<keyword evidence="6 12" id="KW-0812">Transmembrane</keyword>
<feature type="transmembrane region" description="Helical" evidence="12">
    <location>
        <begin position="84"/>
        <end position="104"/>
    </location>
</feature>
<keyword evidence="7 12" id="KW-1133">Transmembrane helix</keyword>
<feature type="transmembrane region" description="Helical" evidence="12">
    <location>
        <begin position="189"/>
        <end position="208"/>
    </location>
</feature>
<evidence type="ECO:0000256" key="12">
    <source>
        <dbReference type="SAM" id="Phobius"/>
    </source>
</evidence>
<dbReference type="Proteomes" id="UP000272503">
    <property type="component" value="Unassembled WGS sequence"/>
</dbReference>
<feature type="transmembrane region" description="Helical" evidence="12">
    <location>
        <begin position="278"/>
        <end position="297"/>
    </location>
</feature>
<evidence type="ECO:0000256" key="9">
    <source>
        <dbReference type="ARBA" id="ARBA00025439"/>
    </source>
</evidence>
<comment type="caution">
    <text evidence="13">The sequence shown here is derived from an EMBL/GenBank/DDBJ whole genome shotgun (WGS) entry which is preliminary data.</text>
</comment>
<feature type="transmembrane region" description="Helical" evidence="12">
    <location>
        <begin position="334"/>
        <end position="353"/>
    </location>
</feature>
<comment type="subcellular location">
    <subcellularLocation>
        <location evidence="1">Cell membrane</location>
        <topology evidence="1">Multi-pass membrane protein</topology>
    </subcellularLocation>
</comment>
<feature type="transmembrane region" description="Helical" evidence="12">
    <location>
        <begin position="161"/>
        <end position="182"/>
    </location>
</feature>
<evidence type="ECO:0000256" key="3">
    <source>
        <dbReference type="ARBA" id="ARBA00022448"/>
    </source>
</evidence>
<protein>
    <recommendedName>
        <fullName evidence="10">Autoinducer 2 import system permease protein LsrC</fullName>
    </recommendedName>
</protein>
<feature type="transmembrane region" description="Helical" evidence="12">
    <location>
        <begin position="359"/>
        <end position="378"/>
    </location>
</feature>
<feature type="transmembrane region" description="Helical" evidence="12">
    <location>
        <begin position="110"/>
        <end position="131"/>
    </location>
</feature>
<dbReference type="GO" id="GO:0005886">
    <property type="term" value="C:plasma membrane"/>
    <property type="evidence" value="ECO:0007669"/>
    <property type="project" value="UniProtKB-SubCell"/>
</dbReference>
<keyword evidence="14" id="KW-1185">Reference proteome</keyword>
<feature type="transmembrane region" description="Helical" evidence="12">
    <location>
        <begin position="228"/>
        <end position="249"/>
    </location>
</feature>
<evidence type="ECO:0000313" key="14">
    <source>
        <dbReference type="Proteomes" id="UP000272503"/>
    </source>
</evidence>
<evidence type="ECO:0000256" key="7">
    <source>
        <dbReference type="ARBA" id="ARBA00022989"/>
    </source>
</evidence>
<feature type="region of interest" description="Disordered" evidence="11">
    <location>
        <begin position="1"/>
        <end position="23"/>
    </location>
</feature>
<dbReference type="AlphaFoldDB" id="A0A3L7A4Q2"/>
<dbReference type="CDD" id="cd06579">
    <property type="entry name" value="TM_PBP1_transp_AraH_like"/>
    <property type="match status" value="1"/>
</dbReference>
<evidence type="ECO:0000313" key="13">
    <source>
        <dbReference type="EMBL" id="RLP74551.1"/>
    </source>
</evidence>
<keyword evidence="3" id="KW-0813">Transport</keyword>
<dbReference type="GO" id="GO:0022857">
    <property type="term" value="F:transmembrane transporter activity"/>
    <property type="evidence" value="ECO:0007669"/>
    <property type="project" value="InterPro"/>
</dbReference>
<feature type="transmembrane region" description="Helical" evidence="12">
    <location>
        <begin position="303"/>
        <end position="322"/>
    </location>
</feature>
<organism evidence="13 14">
    <name type="scientific">Mycetocola tolaasinivorans</name>
    <dbReference type="NCBI Taxonomy" id="76635"/>
    <lineage>
        <taxon>Bacteria</taxon>
        <taxon>Bacillati</taxon>
        <taxon>Actinomycetota</taxon>
        <taxon>Actinomycetes</taxon>
        <taxon>Micrococcales</taxon>
        <taxon>Microbacteriaceae</taxon>
        <taxon>Mycetocola</taxon>
    </lineage>
</organism>
<keyword evidence="8 12" id="KW-0472">Membrane</keyword>
<keyword evidence="4" id="KW-1003">Cell membrane</keyword>
<comment type="function">
    <text evidence="9">Part of the ABC transporter complex LsrABCD involved in autoinducer 2 (AI-2) import. Probably responsible for the translocation of the substrate across the membrane.</text>
</comment>
<evidence type="ECO:0000256" key="8">
    <source>
        <dbReference type="ARBA" id="ARBA00023136"/>
    </source>
</evidence>
<comment type="subunit">
    <text evidence="2">The complex is composed of two ATP-binding proteins (LsrA), two transmembrane proteins (LsrC and LsrD) and a solute-binding protein (LsrB).</text>
</comment>
<sequence length="390" mass="40618">MPRALRGRTPRHPAARTRHRGQHRRRLAWAAHHPFREPWCRIDLRGGGQLTTQISADQRSADQRAALAQAADRAARTAAALERFGVFIPFVIVAVLGIILAPNFLSAANIGNVLVNAAILAIVAYGMTLVIALRGLDLSVGSIQALSAVVCATAVNQMGILPGIVVGLIVGALVGLVNGVLIAYLKVPAFVATLGTMGIARGAALVFTDGGSVLVENKDFGLFASGKLLGIPYPFLLAIAILAVMYIVLERTPFGRHVCAVGGRPDAASESGINVSRVTVVSFVIVGVCAGLAGLLLTSQLGFVDGTLGTGLELQIIAIAVLGGTSMLGGSGNMPGSLVAAVLLAMIASSLNLLNIPSFYQYLAVGVLLLFALSLDTLRRRIQRNRLMGA</sequence>
<evidence type="ECO:0000256" key="1">
    <source>
        <dbReference type="ARBA" id="ARBA00004651"/>
    </source>
</evidence>
<evidence type="ECO:0000256" key="6">
    <source>
        <dbReference type="ARBA" id="ARBA00022692"/>
    </source>
</evidence>
<dbReference type="OrthoDB" id="9808136at2"/>
<evidence type="ECO:0000256" key="2">
    <source>
        <dbReference type="ARBA" id="ARBA00011262"/>
    </source>
</evidence>
<evidence type="ECO:0000256" key="4">
    <source>
        <dbReference type="ARBA" id="ARBA00022475"/>
    </source>
</evidence>
<evidence type="ECO:0000256" key="10">
    <source>
        <dbReference type="ARBA" id="ARBA00039382"/>
    </source>
</evidence>
<accession>A0A3L7A4Q2</accession>
<dbReference type="PANTHER" id="PTHR32196:SF29">
    <property type="entry name" value="AUTOINDUCER 2 IMPORT SYSTEM PERMEASE PROTEIN LSRC"/>
    <property type="match status" value="1"/>
</dbReference>
<dbReference type="Pfam" id="PF02653">
    <property type="entry name" value="BPD_transp_2"/>
    <property type="match status" value="1"/>
</dbReference>
<dbReference type="PANTHER" id="PTHR32196">
    <property type="entry name" value="ABC TRANSPORTER PERMEASE PROTEIN YPHD-RELATED-RELATED"/>
    <property type="match status" value="1"/>
</dbReference>
<evidence type="ECO:0000256" key="5">
    <source>
        <dbReference type="ARBA" id="ARBA00022519"/>
    </source>
</evidence>
<name>A0A3L7A4Q2_9MICO</name>
<keyword evidence="5" id="KW-0997">Cell inner membrane</keyword>
<dbReference type="InterPro" id="IPR001851">
    <property type="entry name" value="ABC_transp_permease"/>
</dbReference>